<comment type="subcellular location">
    <subcellularLocation>
        <location evidence="11">Cytoplasm</location>
    </subcellularLocation>
    <subcellularLocation>
        <location evidence="1 11">Golgi apparatus membrane</location>
        <topology evidence="1 11">Peripheral membrane protein</topology>
        <orientation evidence="1 11">Cytoplasmic side</orientation>
    </subcellularLocation>
    <subcellularLocation>
        <location evidence="11">Cytoplasmic vesicle</location>
        <location evidence="11">COPI-coated vesicle membrane</location>
        <topology evidence="11">Peripheral membrane protein</topology>
        <orientation evidence="11">Cytoplasmic side</orientation>
    </subcellularLocation>
</comment>
<reference evidence="14 15" key="1">
    <citation type="submission" date="2015-06" db="EMBL/GenBank/DDBJ databases">
        <title>Talaromyces atroroseus IBT 11181 draft genome.</title>
        <authorList>
            <person name="Rasmussen K.B."/>
            <person name="Rasmussen S."/>
            <person name="Petersen B."/>
            <person name="Sicheritz-Ponten T."/>
            <person name="Mortensen U.H."/>
            <person name="Thrane U."/>
        </authorList>
    </citation>
    <scope>NUCLEOTIDE SEQUENCE [LARGE SCALE GENOMIC DNA]</scope>
    <source>
        <strain evidence="14 15">IBT 11181</strain>
    </source>
</reference>
<evidence type="ECO:0000256" key="2">
    <source>
        <dbReference type="ARBA" id="ARBA00010516"/>
    </source>
</evidence>
<evidence type="ECO:0000256" key="3">
    <source>
        <dbReference type="ARBA" id="ARBA00011775"/>
    </source>
</evidence>
<keyword evidence="15" id="KW-1185">Reference proteome</keyword>
<keyword evidence="9 11" id="KW-0472">Membrane</keyword>
<dbReference type="InterPro" id="IPR022775">
    <property type="entry name" value="AP_mu_sigma_su"/>
</dbReference>
<dbReference type="PROSITE" id="PS51072">
    <property type="entry name" value="MHD"/>
    <property type="match status" value="1"/>
</dbReference>
<dbReference type="OrthoDB" id="10266042at2759"/>
<dbReference type="STRING" id="1441469.A0A225ATE6"/>
<evidence type="ECO:0000256" key="6">
    <source>
        <dbReference type="ARBA" id="ARBA00022892"/>
    </source>
</evidence>
<evidence type="ECO:0000256" key="10">
    <source>
        <dbReference type="ARBA" id="ARBA00023329"/>
    </source>
</evidence>
<feature type="region of interest" description="Disordered" evidence="12">
    <location>
        <begin position="220"/>
        <end position="260"/>
    </location>
</feature>
<dbReference type="PANTHER" id="PTHR10121">
    <property type="entry name" value="COATOMER SUBUNIT DELTA"/>
    <property type="match status" value="1"/>
</dbReference>
<keyword evidence="4 11" id="KW-0813">Transport</keyword>
<dbReference type="CDD" id="cd09254">
    <property type="entry name" value="AP_delta-COPI_MHD"/>
    <property type="match status" value="1"/>
</dbReference>
<organism evidence="14 15">
    <name type="scientific">Talaromyces atroroseus</name>
    <dbReference type="NCBI Taxonomy" id="1441469"/>
    <lineage>
        <taxon>Eukaryota</taxon>
        <taxon>Fungi</taxon>
        <taxon>Dikarya</taxon>
        <taxon>Ascomycota</taxon>
        <taxon>Pezizomycotina</taxon>
        <taxon>Eurotiomycetes</taxon>
        <taxon>Eurotiomycetidae</taxon>
        <taxon>Eurotiales</taxon>
        <taxon>Trichocomaceae</taxon>
        <taxon>Talaromyces</taxon>
        <taxon>Talaromyces sect. Trachyspermi</taxon>
    </lineage>
</organism>
<dbReference type="PANTHER" id="PTHR10121:SF0">
    <property type="entry name" value="COATOMER SUBUNIT DELTA"/>
    <property type="match status" value="1"/>
</dbReference>
<gene>
    <name evidence="14" type="ORF">UA08_01021</name>
</gene>
<comment type="function">
    <text evidence="11">The coatomer is a cytosolic protein complex that binds to dilysine motifs and reversibly associates with Golgi non-clathrin-coated vesicles, which further mediate biosynthetic protein transport from the ER, via the Golgi up to the trans Golgi network.</text>
</comment>
<comment type="caution">
    <text evidence="14">The sequence shown here is derived from an EMBL/GenBank/DDBJ whole genome shotgun (WGS) entry which is preliminary data.</text>
</comment>
<dbReference type="Proteomes" id="UP000214365">
    <property type="component" value="Unassembled WGS sequence"/>
</dbReference>
<protein>
    <recommendedName>
        <fullName evidence="11">Coatomer subunit delta</fullName>
    </recommendedName>
</protein>
<feature type="compositionally biased region" description="Pro residues" evidence="12">
    <location>
        <begin position="247"/>
        <end position="260"/>
    </location>
</feature>
<sequence length="582" mass="64508">MGDNQMAFGEKKRKGEVAVAGVNVGVDSERTVYSLSALTFVNSRRSLFFSDVQSLGIVSVIFRAIMVVLAASICTRGGKAVLSRQFREIARSRIEALLASFPKLADSGTQHTTVEQDNVRFVYQPLDELYIVLITNRQSNILQDIDSLHLFAQVTTSICKSLDEREILRNAFELLSAFDELVTLGYRENLSLSQIKTFLEMESHEERIQEIIERNKELEATEERKRKAKQLELQRKEAARSGRGVTPRPPSYPVYTPPARPVVTETFDSYEAEKNKTFAKPIPTRGKGMQLGKKSKTTDIYEKVREDLGPEAEESAPLVSPQVATPVAPSTEPRTSLSSDRAAVQVTVAETISAKLTREGALKSFEVKGDLQLRISDPAFTKIKMDVLTSSSHGAQFRTHPNVDKALFTNSNIIQLKDTSKRFPANNSIGVLRWRVASSGSEHADALPITFTVWVNKGSDSTTVTVEYELSGTDNLRDVSVTIPYGATEPSVTSFDAVYEVAGDSLEWNIGSIDTSNASGSFEFEVVEDDVDENEFFPMNVRFSKTSPFVEVDVSSVSLLEMEQDVQFAKEVRSTADGFTIE</sequence>
<comment type="subunit">
    <text evidence="3 11">Oligomeric complex that consists of at least the alpha, beta, beta', gamma, delta, epsilon and zeta subunits.</text>
</comment>
<dbReference type="GO" id="GO:0015031">
    <property type="term" value="P:protein transport"/>
    <property type="evidence" value="ECO:0007669"/>
    <property type="project" value="UniProtKB-KW"/>
</dbReference>
<dbReference type="InterPro" id="IPR036168">
    <property type="entry name" value="AP2_Mu_C_sf"/>
</dbReference>
<dbReference type="GO" id="GO:0006888">
    <property type="term" value="P:endoplasmic reticulum to Golgi vesicle-mediated transport"/>
    <property type="evidence" value="ECO:0007669"/>
    <property type="project" value="TreeGrafter"/>
</dbReference>
<keyword evidence="5 11" id="KW-0963">Cytoplasm</keyword>
<comment type="similarity">
    <text evidence="2 11">Belongs to the adaptor complexes medium subunit family. Delta-COP subfamily.</text>
</comment>
<dbReference type="Gene3D" id="3.30.450.60">
    <property type="match status" value="1"/>
</dbReference>
<evidence type="ECO:0000259" key="13">
    <source>
        <dbReference type="PROSITE" id="PS51072"/>
    </source>
</evidence>
<evidence type="ECO:0000256" key="1">
    <source>
        <dbReference type="ARBA" id="ARBA00004255"/>
    </source>
</evidence>
<dbReference type="GO" id="GO:0051645">
    <property type="term" value="P:Golgi localization"/>
    <property type="evidence" value="ECO:0007669"/>
    <property type="project" value="TreeGrafter"/>
</dbReference>
<dbReference type="GO" id="GO:0000139">
    <property type="term" value="C:Golgi membrane"/>
    <property type="evidence" value="ECO:0007669"/>
    <property type="project" value="UniProtKB-SubCell"/>
</dbReference>
<dbReference type="GO" id="GO:0006890">
    <property type="term" value="P:retrograde vesicle-mediated transport, Golgi to endoplasmic reticulum"/>
    <property type="evidence" value="ECO:0007669"/>
    <property type="project" value="UniProtKB-UniRule"/>
</dbReference>
<name>A0A225ATE6_TALAT</name>
<keyword evidence="10" id="KW-0968">Cytoplasmic vesicle</keyword>
<dbReference type="Pfam" id="PF00928">
    <property type="entry name" value="Adap_comp_sub"/>
    <property type="match status" value="1"/>
</dbReference>
<dbReference type="CDD" id="cd14830">
    <property type="entry name" value="Delta_COP_N"/>
    <property type="match status" value="1"/>
</dbReference>
<evidence type="ECO:0000313" key="14">
    <source>
        <dbReference type="EMBL" id="OKL64220.1"/>
    </source>
</evidence>
<accession>A0A225ATE6</accession>
<dbReference type="InterPro" id="IPR028565">
    <property type="entry name" value="MHD"/>
</dbReference>
<dbReference type="InterPro" id="IPR011012">
    <property type="entry name" value="Longin-like_dom_sf"/>
</dbReference>
<feature type="region of interest" description="Disordered" evidence="12">
    <location>
        <begin position="310"/>
        <end position="339"/>
    </location>
</feature>
<dbReference type="Pfam" id="PF01217">
    <property type="entry name" value="Clat_adaptor_s"/>
    <property type="match status" value="1"/>
</dbReference>
<evidence type="ECO:0000256" key="8">
    <source>
        <dbReference type="ARBA" id="ARBA00023034"/>
    </source>
</evidence>
<evidence type="ECO:0000256" key="7">
    <source>
        <dbReference type="ARBA" id="ARBA00022927"/>
    </source>
</evidence>
<dbReference type="SUPFAM" id="SSF49447">
    <property type="entry name" value="Second domain of Mu2 adaptin subunit (ap50) of ap2 adaptor"/>
    <property type="match status" value="1"/>
</dbReference>
<feature type="domain" description="MHD" evidence="13">
    <location>
        <begin position="341"/>
        <end position="582"/>
    </location>
</feature>
<evidence type="ECO:0000256" key="5">
    <source>
        <dbReference type="ARBA" id="ARBA00022490"/>
    </source>
</evidence>
<dbReference type="InterPro" id="IPR027059">
    <property type="entry name" value="Coatomer_dsu"/>
</dbReference>
<dbReference type="SUPFAM" id="SSF64356">
    <property type="entry name" value="SNARE-like"/>
    <property type="match status" value="1"/>
</dbReference>
<dbReference type="GeneID" id="31000776"/>
<dbReference type="Gene3D" id="2.60.40.1170">
    <property type="entry name" value="Mu homology domain, subdomain B"/>
    <property type="match status" value="2"/>
</dbReference>
<evidence type="ECO:0000256" key="12">
    <source>
        <dbReference type="SAM" id="MobiDB-lite"/>
    </source>
</evidence>
<dbReference type="FunFam" id="3.30.450.60:FF:000003">
    <property type="entry name" value="Coatomer subunit delta"/>
    <property type="match status" value="1"/>
</dbReference>
<feature type="compositionally biased region" description="Basic and acidic residues" evidence="12">
    <location>
        <begin position="220"/>
        <end position="240"/>
    </location>
</feature>
<evidence type="ECO:0000256" key="4">
    <source>
        <dbReference type="ARBA" id="ARBA00022448"/>
    </source>
</evidence>
<dbReference type="GO" id="GO:0030126">
    <property type="term" value="C:COPI vesicle coat"/>
    <property type="evidence" value="ECO:0007669"/>
    <property type="project" value="UniProtKB-UniRule"/>
</dbReference>
<evidence type="ECO:0000256" key="9">
    <source>
        <dbReference type="ARBA" id="ARBA00023136"/>
    </source>
</evidence>
<keyword evidence="7 11" id="KW-0653">Protein transport</keyword>
<dbReference type="AlphaFoldDB" id="A0A225ATE6"/>
<keyword evidence="8 11" id="KW-0333">Golgi apparatus</keyword>
<dbReference type="EMBL" id="LFMY01000001">
    <property type="protein sequence ID" value="OKL64220.1"/>
    <property type="molecule type" value="Genomic_DNA"/>
</dbReference>
<evidence type="ECO:0000313" key="15">
    <source>
        <dbReference type="Proteomes" id="UP000214365"/>
    </source>
</evidence>
<evidence type="ECO:0000256" key="11">
    <source>
        <dbReference type="RuleBase" id="RU366052"/>
    </source>
</evidence>
<dbReference type="RefSeq" id="XP_020124341.1">
    <property type="nucleotide sequence ID" value="XM_020259763.1"/>
</dbReference>
<proteinExistence type="inferred from homology"/>
<keyword evidence="6 11" id="KW-0931">ER-Golgi transport</keyword>